<feature type="domain" description="Sushi" evidence="5">
    <location>
        <begin position="226"/>
        <end position="291"/>
    </location>
</feature>
<reference evidence="6" key="2">
    <citation type="journal article" date="2008" name="Genome Biol.">
        <title>Improved genome assembly and evidence-based global gene model set for the chordate Ciona intestinalis: new insight into intron and operon populations.</title>
        <authorList>
            <person name="Satou Y."/>
            <person name="Mineta K."/>
            <person name="Ogasawara M."/>
            <person name="Sasakura Y."/>
            <person name="Shoguchi E."/>
            <person name="Ueno K."/>
            <person name="Yamada L."/>
            <person name="Matsumoto J."/>
            <person name="Wasserscheid J."/>
            <person name="Dewar K."/>
            <person name="Wiley G.B."/>
            <person name="Macmil S.L."/>
            <person name="Roe B.A."/>
            <person name="Zeller R.W."/>
            <person name="Hastings K.E."/>
            <person name="Lemaire P."/>
            <person name="Lindquist E."/>
            <person name="Endo T."/>
            <person name="Hotta K."/>
            <person name="Inaba K."/>
        </authorList>
    </citation>
    <scope>NUCLEOTIDE SEQUENCE [LARGE SCALE GENOMIC DNA]</scope>
    <source>
        <strain evidence="6">wild type</strain>
    </source>
</reference>
<evidence type="ECO:0000256" key="4">
    <source>
        <dbReference type="PROSITE-ProRule" id="PRU00302"/>
    </source>
</evidence>
<dbReference type="HOGENOM" id="CLU_663144_0_0_1"/>
<dbReference type="Pfam" id="PF00084">
    <property type="entry name" value="Sushi"/>
    <property type="match status" value="5"/>
</dbReference>
<dbReference type="InterPro" id="IPR051277">
    <property type="entry name" value="SEZ6_CSMD_C4BPB_Regulators"/>
</dbReference>
<keyword evidence="3" id="KW-1015">Disulfide bond</keyword>
<dbReference type="CDD" id="cd00033">
    <property type="entry name" value="CCP"/>
    <property type="match status" value="4"/>
</dbReference>
<feature type="domain" description="Sushi" evidence="5">
    <location>
        <begin position="163"/>
        <end position="225"/>
    </location>
</feature>
<evidence type="ECO:0000256" key="3">
    <source>
        <dbReference type="ARBA" id="ARBA00023157"/>
    </source>
</evidence>
<dbReference type="Ensembl" id="ENSCINT00000033575.1">
    <property type="protein sequence ID" value="ENSCINP00000033031.1"/>
    <property type="gene ID" value="ENSCING00000024808.1"/>
</dbReference>
<evidence type="ECO:0000313" key="7">
    <source>
        <dbReference type="Proteomes" id="UP000008144"/>
    </source>
</evidence>
<reference evidence="7" key="1">
    <citation type="journal article" date="2002" name="Science">
        <title>The draft genome of Ciona intestinalis: insights into chordate and vertebrate origins.</title>
        <authorList>
            <person name="Dehal P."/>
            <person name="Satou Y."/>
            <person name="Campbell R.K."/>
            <person name="Chapman J."/>
            <person name="Degnan B."/>
            <person name="De Tomaso A."/>
            <person name="Davidson B."/>
            <person name="Di Gregorio A."/>
            <person name="Gelpke M."/>
            <person name="Goodstein D.M."/>
            <person name="Harafuji N."/>
            <person name="Hastings K.E."/>
            <person name="Ho I."/>
            <person name="Hotta K."/>
            <person name="Huang W."/>
            <person name="Kawashima T."/>
            <person name="Lemaire P."/>
            <person name="Martinez D."/>
            <person name="Meinertzhagen I.A."/>
            <person name="Necula S."/>
            <person name="Nonaka M."/>
            <person name="Putnam N."/>
            <person name="Rash S."/>
            <person name="Saiga H."/>
            <person name="Satake M."/>
            <person name="Terry A."/>
            <person name="Yamada L."/>
            <person name="Wang H.G."/>
            <person name="Awazu S."/>
            <person name="Azumi K."/>
            <person name="Boore J."/>
            <person name="Branno M."/>
            <person name="Chin-Bow S."/>
            <person name="DeSantis R."/>
            <person name="Doyle S."/>
            <person name="Francino P."/>
            <person name="Keys D.N."/>
            <person name="Haga S."/>
            <person name="Hayashi H."/>
            <person name="Hino K."/>
            <person name="Imai K.S."/>
            <person name="Inaba K."/>
            <person name="Kano S."/>
            <person name="Kobayashi K."/>
            <person name="Kobayashi M."/>
            <person name="Lee B.I."/>
            <person name="Makabe K.W."/>
            <person name="Manohar C."/>
            <person name="Matassi G."/>
            <person name="Medina M."/>
            <person name="Mochizuki Y."/>
            <person name="Mount S."/>
            <person name="Morishita T."/>
            <person name="Miura S."/>
            <person name="Nakayama A."/>
            <person name="Nishizaka S."/>
            <person name="Nomoto H."/>
            <person name="Ohta F."/>
            <person name="Oishi K."/>
            <person name="Rigoutsos I."/>
            <person name="Sano M."/>
            <person name="Sasaki A."/>
            <person name="Sasakura Y."/>
            <person name="Shoguchi E."/>
            <person name="Shin-i T."/>
            <person name="Spagnuolo A."/>
            <person name="Stainier D."/>
            <person name="Suzuki M.M."/>
            <person name="Tassy O."/>
            <person name="Takatori N."/>
            <person name="Tokuoka M."/>
            <person name="Yagi K."/>
            <person name="Yoshizaki F."/>
            <person name="Wada S."/>
            <person name="Zhang C."/>
            <person name="Hyatt P.D."/>
            <person name="Larimer F."/>
            <person name="Detter C."/>
            <person name="Doggett N."/>
            <person name="Glavina T."/>
            <person name="Hawkins T."/>
            <person name="Richardson P."/>
            <person name="Lucas S."/>
            <person name="Kohara Y."/>
            <person name="Levine M."/>
            <person name="Satoh N."/>
            <person name="Rokhsar D.S."/>
        </authorList>
    </citation>
    <scope>NUCLEOTIDE SEQUENCE [LARGE SCALE GENOMIC DNA]</scope>
</reference>
<keyword evidence="1" id="KW-0732">Signal</keyword>
<dbReference type="InterPro" id="IPR000436">
    <property type="entry name" value="Sushi_SCR_CCP_dom"/>
</dbReference>
<feature type="domain" description="Sushi" evidence="5">
    <location>
        <begin position="32"/>
        <end position="95"/>
    </location>
</feature>
<feature type="domain" description="Sushi" evidence="5">
    <location>
        <begin position="96"/>
        <end position="159"/>
    </location>
</feature>
<dbReference type="PANTHER" id="PTHR45656">
    <property type="entry name" value="PROTEIN CBR-CLEC-78"/>
    <property type="match status" value="1"/>
</dbReference>
<dbReference type="Proteomes" id="UP000008144">
    <property type="component" value="Chromosome 14"/>
</dbReference>
<dbReference type="GeneTree" id="ENSGT00940000165024"/>
<evidence type="ECO:0000259" key="5">
    <source>
        <dbReference type="PROSITE" id="PS50923"/>
    </source>
</evidence>
<dbReference type="EMBL" id="EAAA01001303">
    <property type="status" value="NOT_ANNOTATED_CDS"/>
    <property type="molecule type" value="Genomic_DNA"/>
</dbReference>
<keyword evidence="2" id="KW-0677">Repeat</keyword>
<reference evidence="6" key="3">
    <citation type="submission" date="2025-08" db="UniProtKB">
        <authorList>
            <consortium name="Ensembl"/>
        </authorList>
    </citation>
    <scope>IDENTIFICATION</scope>
</reference>
<sequence>MLQGPPTSTCVDDNNGDISAVWDQPPPICQASTCPPVLSPPNNGVMSCNNGNNVGSVCSFTCDMGHVINGSPRSVCNYGVGIVGEWSSPAPLCDALSCINSLIAPPNGSMSCTNGQLVGSECSFSCIDGYSLIGSPMLTCVSNPSDETDWNGSQPRCQFDAPITCEPVHVEPSHGSVICTNTNMVDSSCSFACNEGYALIGEPISVCVGGPLVASWSSESQRCEPITCEPIQVNPTNGRVTCSNINNLHSICSFVCDDDYQLIGATTVVCNDDGDRDELGVWSTNPPSCARKMCSEAPPAPSNGFRVCSDGNYIRSQCEYGCTGDYYRRVGPLYSTCMENINGSLSFDNEAPVCELNQCRKIVRIQHGNFQCTNQNQVTSQCSYQCDASQGYTLFPRNFTHNTCLNDTTWSLPRP</sequence>
<name>H2XTP7_CIOIN</name>
<dbReference type="InterPro" id="IPR035976">
    <property type="entry name" value="Sushi/SCR/CCP_sf"/>
</dbReference>
<dbReference type="InParanoid" id="H2XTP7"/>
<accession>H2XTP7</accession>
<evidence type="ECO:0000256" key="1">
    <source>
        <dbReference type="ARBA" id="ARBA00022729"/>
    </source>
</evidence>
<organism evidence="6 7">
    <name type="scientific">Ciona intestinalis</name>
    <name type="common">Transparent sea squirt</name>
    <name type="synonym">Ascidia intestinalis</name>
    <dbReference type="NCBI Taxonomy" id="7719"/>
    <lineage>
        <taxon>Eukaryota</taxon>
        <taxon>Metazoa</taxon>
        <taxon>Chordata</taxon>
        <taxon>Tunicata</taxon>
        <taxon>Ascidiacea</taxon>
        <taxon>Phlebobranchia</taxon>
        <taxon>Cionidae</taxon>
        <taxon>Ciona</taxon>
    </lineage>
</organism>
<protein>
    <recommendedName>
        <fullName evidence="5">Sushi domain-containing protein</fullName>
    </recommendedName>
</protein>
<proteinExistence type="predicted"/>
<keyword evidence="7" id="KW-1185">Reference proteome</keyword>
<dbReference type="PROSITE" id="PS50923">
    <property type="entry name" value="SUSHI"/>
    <property type="match status" value="4"/>
</dbReference>
<evidence type="ECO:0000313" key="6">
    <source>
        <dbReference type="Ensembl" id="ENSCINP00000033031.1"/>
    </source>
</evidence>
<evidence type="ECO:0000256" key="2">
    <source>
        <dbReference type="ARBA" id="ARBA00022737"/>
    </source>
</evidence>
<dbReference type="PANTHER" id="PTHR45656:SF4">
    <property type="entry name" value="PROTEIN CBR-CLEC-78"/>
    <property type="match status" value="1"/>
</dbReference>
<dbReference type="OMA" id="STCMENI"/>
<dbReference type="SUPFAM" id="SSF57535">
    <property type="entry name" value="Complement control module/SCR domain"/>
    <property type="match status" value="7"/>
</dbReference>
<dbReference type="AlphaFoldDB" id="H2XTP7"/>
<comment type="caution">
    <text evidence="4">Lacks conserved residue(s) required for the propagation of feature annotation.</text>
</comment>
<dbReference type="SMART" id="SM00032">
    <property type="entry name" value="CCP"/>
    <property type="match status" value="6"/>
</dbReference>
<dbReference type="Gene3D" id="2.10.70.10">
    <property type="entry name" value="Complement Module, domain 1"/>
    <property type="match status" value="6"/>
</dbReference>
<keyword evidence="4" id="KW-0768">Sushi</keyword>
<reference evidence="6" key="4">
    <citation type="submission" date="2025-09" db="UniProtKB">
        <authorList>
            <consortium name="Ensembl"/>
        </authorList>
    </citation>
    <scope>IDENTIFICATION</scope>
</reference>